<keyword evidence="3" id="KW-1185">Reference proteome</keyword>
<dbReference type="GO" id="GO:0005886">
    <property type="term" value="C:plasma membrane"/>
    <property type="evidence" value="ECO:0007669"/>
    <property type="project" value="TreeGrafter"/>
</dbReference>
<evidence type="ECO:0000259" key="1">
    <source>
        <dbReference type="Pfam" id="PF05050"/>
    </source>
</evidence>
<name>A0A7R9BJW3_9CRUS</name>
<dbReference type="InterPro" id="IPR006342">
    <property type="entry name" value="FkbM_mtfrase"/>
</dbReference>
<dbReference type="Pfam" id="PF05050">
    <property type="entry name" value="Methyltransf_21"/>
    <property type="match status" value="1"/>
</dbReference>
<evidence type="ECO:0000313" key="3">
    <source>
        <dbReference type="Proteomes" id="UP000678499"/>
    </source>
</evidence>
<proteinExistence type="predicted"/>
<dbReference type="AlphaFoldDB" id="A0A7R9BJW3"/>
<dbReference type="Gene3D" id="3.40.50.150">
    <property type="entry name" value="Vaccinia Virus protein VP39"/>
    <property type="match status" value="1"/>
</dbReference>
<dbReference type="PANTHER" id="PTHR34009:SF2">
    <property type="entry name" value="PROTEIN STAR"/>
    <property type="match status" value="1"/>
</dbReference>
<sequence length="531" mass="61651">MNLYYSCSYFCLFVWIRLRTRITNNSISIRTRKVKSMKCTKHDSIIFMRLKRVAMRRFLNAPSCLKSSLGLCCLAIITLLLLVNDPGCWCSRENCQQSYPLVCNHEEFFIQDFDQSFGRNRTYDDLLVDHIRETFLWPPSEDDYNLENDPRKVRSADKNEENPANRFVKNVIMKELFPNKYNGVFFEAGALDGETLSCSLYFEVVRNWTGLLVEMNPLAMERLISKNRKAQIAPVCLSTTAIPQKMPMTMRYDPKFPYTMWGASVNGLVRNHLRYHVKPQNFLEVTAIVDCYPLPAVLAAANISSIDLFALDLEGVELQVLKTIDWKAVTIKVIILDLIHTEEGPAEVQRFLHRKGFRQVYGDWEPVIFVSKQYLHTLRKRQGFLTIEGVSAEWKGPSKATFKNECEAIFKVFSRGLISIATVLHRTKEVRDFFPTIMEKVLEPLRGMKWNEEQLECFLTCYVAAGMKLDLAKKRHLQDREQRTMREKLMDTIHEYDEDMYPRAALRLKKCAFLEVREKLSIASVCSQSAL</sequence>
<dbReference type="EMBL" id="CAJPEX010000687">
    <property type="protein sequence ID" value="CAG0916867.1"/>
    <property type="molecule type" value="Genomic_DNA"/>
</dbReference>
<dbReference type="GO" id="GO:0006888">
    <property type="term" value="P:endoplasmic reticulum to Golgi vesicle-mediated transport"/>
    <property type="evidence" value="ECO:0007669"/>
    <property type="project" value="TreeGrafter"/>
</dbReference>
<reference evidence="2" key="1">
    <citation type="submission" date="2020-11" db="EMBL/GenBank/DDBJ databases">
        <authorList>
            <person name="Tran Van P."/>
        </authorList>
    </citation>
    <scope>NUCLEOTIDE SEQUENCE</scope>
</reference>
<dbReference type="OrthoDB" id="6357215at2759"/>
<evidence type="ECO:0000313" key="2">
    <source>
        <dbReference type="EMBL" id="CAD7276715.1"/>
    </source>
</evidence>
<dbReference type="Pfam" id="PF05427">
    <property type="entry name" value="FIBP"/>
    <property type="match status" value="1"/>
</dbReference>
<dbReference type="SUPFAM" id="SSF53335">
    <property type="entry name" value="S-adenosyl-L-methionine-dependent methyltransferases"/>
    <property type="match status" value="1"/>
</dbReference>
<dbReference type="EMBL" id="OA882724">
    <property type="protein sequence ID" value="CAD7276715.1"/>
    <property type="molecule type" value="Genomic_DNA"/>
</dbReference>
<dbReference type="GO" id="GO:0016197">
    <property type="term" value="P:endosomal transport"/>
    <property type="evidence" value="ECO:0007669"/>
    <property type="project" value="TreeGrafter"/>
</dbReference>
<protein>
    <recommendedName>
        <fullName evidence="1">Methyltransferase FkbM domain-containing protein</fullName>
    </recommendedName>
</protein>
<dbReference type="InterPro" id="IPR008614">
    <property type="entry name" value="FIBP"/>
</dbReference>
<dbReference type="GO" id="GO:0031902">
    <property type="term" value="C:late endosome membrane"/>
    <property type="evidence" value="ECO:0007669"/>
    <property type="project" value="TreeGrafter"/>
</dbReference>
<dbReference type="GO" id="GO:0005794">
    <property type="term" value="C:Golgi apparatus"/>
    <property type="evidence" value="ECO:0007669"/>
    <property type="project" value="TreeGrafter"/>
</dbReference>
<dbReference type="InterPro" id="IPR053202">
    <property type="entry name" value="EGF_Rcpt_Signaling_Reg"/>
</dbReference>
<dbReference type="GO" id="GO:0005789">
    <property type="term" value="C:endoplasmic reticulum membrane"/>
    <property type="evidence" value="ECO:0007669"/>
    <property type="project" value="TreeGrafter"/>
</dbReference>
<organism evidence="2">
    <name type="scientific">Notodromas monacha</name>
    <dbReference type="NCBI Taxonomy" id="399045"/>
    <lineage>
        <taxon>Eukaryota</taxon>
        <taxon>Metazoa</taxon>
        <taxon>Ecdysozoa</taxon>
        <taxon>Arthropoda</taxon>
        <taxon>Crustacea</taxon>
        <taxon>Oligostraca</taxon>
        <taxon>Ostracoda</taxon>
        <taxon>Podocopa</taxon>
        <taxon>Podocopida</taxon>
        <taxon>Cypridocopina</taxon>
        <taxon>Cypridoidea</taxon>
        <taxon>Cyprididae</taxon>
        <taxon>Notodromas</taxon>
    </lineage>
</organism>
<dbReference type="Proteomes" id="UP000678499">
    <property type="component" value="Unassembled WGS sequence"/>
</dbReference>
<feature type="domain" description="Methyltransferase FkbM" evidence="1">
    <location>
        <begin position="188"/>
        <end position="358"/>
    </location>
</feature>
<dbReference type="InterPro" id="IPR029063">
    <property type="entry name" value="SAM-dependent_MTases_sf"/>
</dbReference>
<dbReference type="PANTHER" id="PTHR34009">
    <property type="entry name" value="PROTEIN STAR"/>
    <property type="match status" value="1"/>
</dbReference>
<accession>A0A7R9BJW3</accession>
<gene>
    <name evidence="2" type="ORF">NMOB1V02_LOCUS4466</name>
</gene>